<accession>A0A3B0XH77</accession>
<dbReference type="AlphaFoldDB" id="A0A3B0XH77"/>
<evidence type="ECO:0000256" key="1">
    <source>
        <dbReference type="ARBA" id="ARBA00004496"/>
    </source>
</evidence>
<reference evidence="5" key="1">
    <citation type="submission" date="2018-06" db="EMBL/GenBank/DDBJ databases">
        <authorList>
            <person name="Zhirakovskaya E."/>
        </authorList>
    </citation>
    <scope>NUCLEOTIDE SEQUENCE</scope>
</reference>
<keyword evidence="3" id="KW-1005">Bacterial flagellum biogenesis</keyword>
<gene>
    <name evidence="5" type="ORF">MNBD_GAMMA11-2145</name>
</gene>
<organism evidence="5">
    <name type="scientific">hydrothermal vent metagenome</name>
    <dbReference type="NCBI Taxonomy" id="652676"/>
    <lineage>
        <taxon>unclassified sequences</taxon>
        <taxon>metagenomes</taxon>
        <taxon>ecological metagenomes</taxon>
    </lineage>
</organism>
<dbReference type="InterPro" id="IPR008622">
    <property type="entry name" value="FliT"/>
</dbReference>
<keyword evidence="4" id="KW-0143">Chaperone</keyword>
<keyword evidence="2" id="KW-0963">Cytoplasm</keyword>
<comment type="subcellular location">
    <subcellularLocation>
        <location evidence="1">Cytoplasm</location>
    </subcellularLocation>
</comment>
<dbReference type="Gene3D" id="1.20.58.380">
    <property type="entry name" value="Flagellar protein flit"/>
    <property type="match status" value="1"/>
</dbReference>
<dbReference type="EMBL" id="UOFG01000217">
    <property type="protein sequence ID" value="VAW63960.1"/>
    <property type="molecule type" value="Genomic_DNA"/>
</dbReference>
<evidence type="ECO:0000256" key="3">
    <source>
        <dbReference type="ARBA" id="ARBA00022795"/>
    </source>
</evidence>
<name>A0A3B0XH77_9ZZZZ</name>
<sequence>MDSIARQHQWQAILQMTEQLQQLSVDESWQAMNELGARRQAGLEDFFAVPVSLKEAEEVAAGIQQILQSDQRLINRGRAHQAEMSDAVKKISGTRQAIRAYTHIHTTPT</sequence>
<evidence type="ECO:0000256" key="2">
    <source>
        <dbReference type="ARBA" id="ARBA00022490"/>
    </source>
</evidence>
<evidence type="ECO:0000313" key="5">
    <source>
        <dbReference type="EMBL" id="VAW63960.1"/>
    </source>
</evidence>
<dbReference type="Pfam" id="PF05400">
    <property type="entry name" value="FliT"/>
    <property type="match status" value="1"/>
</dbReference>
<evidence type="ECO:0008006" key="6">
    <source>
        <dbReference type="Google" id="ProtNLM"/>
    </source>
</evidence>
<protein>
    <recommendedName>
        <fullName evidence="6">Flagellar protein FliT</fullName>
    </recommendedName>
</protein>
<evidence type="ECO:0000256" key="4">
    <source>
        <dbReference type="ARBA" id="ARBA00023186"/>
    </source>
</evidence>
<proteinExistence type="predicted"/>